<keyword evidence="2" id="KW-1185">Reference proteome</keyword>
<name>A0ABR4Q1C0_9CEST</name>
<organism evidence="1 2">
    <name type="scientific">Taenia crassiceps</name>
    <dbReference type="NCBI Taxonomy" id="6207"/>
    <lineage>
        <taxon>Eukaryota</taxon>
        <taxon>Metazoa</taxon>
        <taxon>Spiralia</taxon>
        <taxon>Lophotrochozoa</taxon>
        <taxon>Platyhelminthes</taxon>
        <taxon>Cestoda</taxon>
        <taxon>Eucestoda</taxon>
        <taxon>Cyclophyllidea</taxon>
        <taxon>Taeniidae</taxon>
        <taxon>Taenia</taxon>
    </lineage>
</organism>
<comment type="caution">
    <text evidence="1">The sequence shown here is derived from an EMBL/GenBank/DDBJ whole genome shotgun (WGS) entry which is preliminary data.</text>
</comment>
<evidence type="ECO:0000313" key="1">
    <source>
        <dbReference type="EMBL" id="KAL5103397.1"/>
    </source>
</evidence>
<accession>A0ABR4Q1C0</accession>
<gene>
    <name evidence="1" type="ORF">TcWFU_006124</name>
</gene>
<evidence type="ECO:0000313" key="2">
    <source>
        <dbReference type="Proteomes" id="UP001651158"/>
    </source>
</evidence>
<dbReference type="EMBL" id="JAKROA010000018">
    <property type="protein sequence ID" value="KAL5103397.1"/>
    <property type="molecule type" value="Genomic_DNA"/>
</dbReference>
<reference evidence="1 2" key="1">
    <citation type="journal article" date="2022" name="Front. Cell. Infect. Microbiol.">
        <title>The Genomes of Two Strains of Taenia crassiceps the Animal Model for the Study of Human Cysticercosis.</title>
        <authorList>
            <person name="Bobes R.J."/>
            <person name="Estrada K."/>
            <person name="Rios-Valencia D.G."/>
            <person name="Calderon-Gallegos A."/>
            <person name="de la Torre P."/>
            <person name="Carrero J.C."/>
            <person name="Sanchez-Flores A."/>
            <person name="Laclette J.P."/>
        </authorList>
    </citation>
    <scope>NUCLEOTIDE SEQUENCE [LARGE SCALE GENOMIC DNA]</scope>
    <source>
        <strain evidence="1">WFUcys</strain>
    </source>
</reference>
<protein>
    <submittedName>
        <fullName evidence="1">Uncharacterized protein</fullName>
    </submittedName>
</protein>
<proteinExistence type="predicted"/>
<sequence length="147" mass="15678">MRCVVDSIGVIENTEIEVNGRAIAMPIEATQTGSTHLGNGVLSPNGIATHLWSLINGPFLYLLYPRHDPTSNVLPKCLLRQYASMLASECDVESHPGGMASGSDTYTRGRKAAGQFNPFAIALQSIGHLCRSPSPPYSLAAVVITIL</sequence>
<dbReference type="Proteomes" id="UP001651158">
    <property type="component" value="Unassembled WGS sequence"/>
</dbReference>